<sequence>MKLSAIWDSFVAVMRKEFVHVRRDRATLMAALSIPLFQLILFGFLDQTVRHVPTVVVDQDRTSASRELVEQLEATETFHVVLVTSDPSEARERIIQGRAKVGVVVPPQFGAARVGAAPGKHASMLVLIDGSDSVVSSQALAAVNGLAAKLNLEAVSERIGSAAEPVIDARPLILFNPSGRTANYIIPGLVAVLLQIVATLLTAVAIVREREKGTLEQLLVTPVHPLGLMLGKLVPYLLLGMGEMTLILLAMRFAFSVPIRGNLVFLFAMAVVYLFALLSLGLFVSTRAKTQAQAQQMSQLFILPSIFLSGYIFPVSGLPWPLYALGRILPATHMVEIMRGVVLRGAGLMDLLPNVLALMALSAALLGLSVRQFQKVTA</sequence>
<evidence type="ECO:0000256" key="2">
    <source>
        <dbReference type="ARBA" id="ARBA00007783"/>
    </source>
</evidence>
<evidence type="ECO:0000259" key="9">
    <source>
        <dbReference type="PROSITE" id="PS51012"/>
    </source>
</evidence>
<evidence type="ECO:0000256" key="6">
    <source>
        <dbReference type="ARBA" id="ARBA00022989"/>
    </source>
</evidence>
<dbReference type="PANTHER" id="PTHR30294">
    <property type="entry name" value="MEMBRANE COMPONENT OF ABC TRANSPORTER YHHJ-RELATED"/>
    <property type="match status" value="1"/>
</dbReference>
<keyword evidence="4 8" id="KW-1003">Cell membrane</keyword>
<dbReference type="Pfam" id="PF12698">
    <property type="entry name" value="ABC2_membrane_3"/>
    <property type="match status" value="1"/>
</dbReference>
<accession>A0ABT4A8J1</accession>
<comment type="subcellular location">
    <subcellularLocation>
        <location evidence="1 8">Cell membrane</location>
        <topology evidence="1 8">Multi-pass membrane protein</topology>
    </subcellularLocation>
</comment>
<keyword evidence="6 8" id="KW-1133">Transmembrane helix</keyword>
<keyword evidence="5 8" id="KW-0812">Transmembrane</keyword>
<reference evidence="10 11" key="1">
    <citation type="submission" date="2022-11" db="EMBL/GenBank/DDBJ databases">
        <title>Minimal conservation of predation-associated metabolite biosynthetic gene clusters underscores biosynthetic potential of Myxococcota including descriptions for ten novel species: Archangium lansinium sp. nov., Myxococcus landrumus sp. nov., Nannocystis bai.</title>
        <authorList>
            <person name="Ahearne A."/>
            <person name="Stevens C."/>
            <person name="Phillips K."/>
        </authorList>
    </citation>
    <scope>NUCLEOTIDE SEQUENCE [LARGE SCALE GENOMIC DNA]</scope>
    <source>
        <strain evidence="10 11">MIWBW</strain>
    </source>
</reference>
<dbReference type="PANTHER" id="PTHR30294:SF29">
    <property type="entry name" value="MULTIDRUG ABC TRANSPORTER PERMEASE YBHS-RELATED"/>
    <property type="match status" value="1"/>
</dbReference>
<feature type="transmembrane region" description="Helical" evidence="8">
    <location>
        <begin position="236"/>
        <end position="257"/>
    </location>
</feature>
<keyword evidence="3 8" id="KW-0813">Transport</keyword>
<comment type="caution">
    <text evidence="8">Lacks conserved residue(s) required for the propagation of feature annotation.</text>
</comment>
<dbReference type="Gene3D" id="3.40.1710.10">
    <property type="entry name" value="abc type-2 transporter like domain"/>
    <property type="match status" value="1"/>
</dbReference>
<dbReference type="InterPro" id="IPR000412">
    <property type="entry name" value="ABC_2_transport"/>
</dbReference>
<feature type="transmembrane region" description="Helical" evidence="8">
    <location>
        <begin position="184"/>
        <end position="207"/>
    </location>
</feature>
<feature type="domain" description="ABC transmembrane type-2" evidence="9">
    <location>
        <begin position="140"/>
        <end position="376"/>
    </location>
</feature>
<evidence type="ECO:0000256" key="4">
    <source>
        <dbReference type="ARBA" id="ARBA00022475"/>
    </source>
</evidence>
<dbReference type="InterPro" id="IPR051449">
    <property type="entry name" value="ABC-2_transporter_component"/>
</dbReference>
<keyword evidence="11" id="KW-1185">Reference proteome</keyword>
<comment type="caution">
    <text evidence="10">The sequence shown here is derived from an EMBL/GenBank/DDBJ whole genome shotgun (WGS) entry which is preliminary data.</text>
</comment>
<evidence type="ECO:0000256" key="7">
    <source>
        <dbReference type="ARBA" id="ARBA00023136"/>
    </source>
</evidence>
<comment type="similarity">
    <text evidence="2 8">Belongs to the ABC-2 integral membrane protein family.</text>
</comment>
<proteinExistence type="inferred from homology"/>
<evidence type="ECO:0000256" key="3">
    <source>
        <dbReference type="ARBA" id="ARBA00022448"/>
    </source>
</evidence>
<dbReference type="RefSeq" id="WP_267536778.1">
    <property type="nucleotide sequence ID" value="NZ_JAPNKA010000001.1"/>
</dbReference>
<dbReference type="EMBL" id="JAPNKA010000001">
    <property type="protein sequence ID" value="MCY1077978.1"/>
    <property type="molecule type" value="Genomic_DNA"/>
</dbReference>
<evidence type="ECO:0000313" key="10">
    <source>
        <dbReference type="EMBL" id="MCY1077978.1"/>
    </source>
</evidence>
<evidence type="ECO:0000256" key="5">
    <source>
        <dbReference type="ARBA" id="ARBA00022692"/>
    </source>
</evidence>
<organism evidence="10 11">
    <name type="scientific">Archangium lansingense</name>
    <dbReference type="NCBI Taxonomy" id="2995310"/>
    <lineage>
        <taxon>Bacteria</taxon>
        <taxon>Pseudomonadati</taxon>
        <taxon>Myxococcota</taxon>
        <taxon>Myxococcia</taxon>
        <taxon>Myxococcales</taxon>
        <taxon>Cystobacterineae</taxon>
        <taxon>Archangiaceae</taxon>
        <taxon>Archangium</taxon>
    </lineage>
</organism>
<gene>
    <name evidence="10" type="ORF">OV287_26245</name>
</gene>
<evidence type="ECO:0000256" key="1">
    <source>
        <dbReference type="ARBA" id="ARBA00004651"/>
    </source>
</evidence>
<keyword evidence="7 8" id="KW-0472">Membrane</keyword>
<evidence type="ECO:0000256" key="8">
    <source>
        <dbReference type="RuleBase" id="RU361157"/>
    </source>
</evidence>
<feature type="transmembrane region" description="Helical" evidence="8">
    <location>
        <begin position="351"/>
        <end position="370"/>
    </location>
</feature>
<dbReference type="PRINTS" id="PR00164">
    <property type="entry name" value="ABC2TRNSPORT"/>
</dbReference>
<dbReference type="Proteomes" id="UP001207654">
    <property type="component" value="Unassembled WGS sequence"/>
</dbReference>
<protein>
    <recommendedName>
        <fullName evidence="8">Transport permease protein</fullName>
    </recommendedName>
</protein>
<dbReference type="PROSITE" id="PS51012">
    <property type="entry name" value="ABC_TM2"/>
    <property type="match status" value="1"/>
</dbReference>
<feature type="transmembrane region" description="Helical" evidence="8">
    <location>
        <begin position="263"/>
        <end position="288"/>
    </location>
</feature>
<name>A0ABT4A8J1_9BACT</name>
<feature type="transmembrane region" description="Helical" evidence="8">
    <location>
        <begin position="300"/>
        <end position="320"/>
    </location>
</feature>
<evidence type="ECO:0000313" key="11">
    <source>
        <dbReference type="Proteomes" id="UP001207654"/>
    </source>
</evidence>
<dbReference type="InterPro" id="IPR047817">
    <property type="entry name" value="ABC2_TM_bact-type"/>
</dbReference>
<dbReference type="InterPro" id="IPR013525">
    <property type="entry name" value="ABC2_TM"/>
</dbReference>